<accession>A0ABD3W0F7</accession>
<keyword evidence="6" id="KW-1185">Reference proteome</keyword>
<evidence type="ECO:0000256" key="2">
    <source>
        <dbReference type="ARBA" id="ARBA00046344"/>
    </source>
</evidence>
<evidence type="ECO:0000313" key="5">
    <source>
        <dbReference type="EMBL" id="KAL3866733.1"/>
    </source>
</evidence>
<protein>
    <submittedName>
        <fullName evidence="5">Uncharacterized protein</fullName>
    </submittedName>
</protein>
<feature type="region of interest" description="Disordered" evidence="4">
    <location>
        <begin position="25"/>
        <end position="59"/>
    </location>
</feature>
<organism evidence="5 6">
    <name type="scientific">Sinanodonta woodiana</name>
    <name type="common">Chinese pond mussel</name>
    <name type="synonym">Anodonta woodiana</name>
    <dbReference type="NCBI Taxonomy" id="1069815"/>
    <lineage>
        <taxon>Eukaryota</taxon>
        <taxon>Metazoa</taxon>
        <taxon>Spiralia</taxon>
        <taxon>Lophotrochozoa</taxon>
        <taxon>Mollusca</taxon>
        <taxon>Bivalvia</taxon>
        <taxon>Autobranchia</taxon>
        <taxon>Heteroconchia</taxon>
        <taxon>Palaeoheterodonta</taxon>
        <taxon>Unionida</taxon>
        <taxon>Unionoidea</taxon>
        <taxon>Unionidae</taxon>
        <taxon>Unioninae</taxon>
        <taxon>Sinanodonta</taxon>
    </lineage>
</organism>
<evidence type="ECO:0000256" key="4">
    <source>
        <dbReference type="SAM" id="MobiDB-lite"/>
    </source>
</evidence>
<dbReference type="Proteomes" id="UP001634394">
    <property type="component" value="Unassembled WGS sequence"/>
</dbReference>
<dbReference type="PANTHER" id="PTHR22420:SF4">
    <property type="entry name" value="PROTEIN FAM81A"/>
    <property type="match status" value="1"/>
</dbReference>
<gene>
    <name evidence="5" type="ORF">ACJMK2_044014</name>
</gene>
<dbReference type="PANTHER" id="PTHR22420">
    <property type="entry name" value="PROTEIN FAM81A"/>
    <property type="match status" value="1"/>
</dbReference>
<keyword evidence="1 3" id="KW-0175">Coiled coil</keyword>
<evidence type="ECO:0000256" key="1">
    <source>
        <dbReference type="ARBA" id="ARBA00023054"/>
    </source>
</evidence>
<feature type="coiled-coil region" evidence="3">
    <location>
        <begin position="330"/>
        <end position="376"/>
    </location>
</feature>
<reference evidence="5 6" key="1">
    <citation type="submission" date="2024-11" db="EMBL/GenBank/DDBJ databases">
        <title>Chromosome-level genome assembly of the freshwater bivalve Anodonta woodiana.</title>
        <authorList>
            <person name="Chen X."/>
        </authorList>
    </citation>
    <scope>NUCLEOTIDE SEQUENCE [LARGE SCALE GENOMIC DNA]</scope>
    <source>
        <strain evidence="5">MN2024</strain>
        <tissue evidence="5">Gills</tissue>
    </source>
</reference>
<feature type="coiled-coil region" evidence="3">
    <location>
        <begin position="218"/>
        <end position="245"/>
    </location>
</feature>
<dbReference type="InterPro" id="IPR029619">
    <property type="entry name" value="FAM81"/>
</dbReference>
<comment type="caution">
    <text evidence="5">The sequence shown here is derived from an EMBL/GenBank/DDBJ whole genome shotgun (WGS) entry which is preliminary data.</text>
</comment>
<name>A0ABD3W0F7_SINWO</name>
<dbReference type="EMBL" id="JBJQND010000009">
    <property type="protein sequence ID" value="KAL3866733.1"/>
    <property type="molecule type" value="Genomic_DNA"/>
</dbReference>
<evidence type="ECO:0000313" key="6">
    <source>
        <dbReference type="Proteomes" id="UP001634394"/>
    </source>
</evidence>
<sequence length="444" mass="52192">MSRIKPHMRFYEPIQEYNAIRVQSPKWRQRVNDQEPEIQQPQPATPNERRTPDRSSDKVSHLISQQERLMDHQKRVAQQQDLVASKLSQQNEILTQALIQKMFENKDNIIANLSHMRADQMEEYTRQLLQEHIRYMAAIVQRLNQDIEGLEADLKARDMAVVSTNGAVGKLEVHHITMLQDLKSRIVRCDTNITKHSSDLRFILEELRRLEGQQVHTKEEFNNLLHRLEAEIISITGELERQTSETKHELIHQGKDTNNKITNMDGKLQAQITDVRSTVHDFKLAADSEREKMERRFQMMLEKATTSWNSVMEKVDRRLEESHFVLEARLQKIEDTMAIDRQKLAEIQRAVEIKVINQLNSHMAQQEQELHKAKMEFRDGFTSVHDSIRNMKTVVEGKRKLMADQLRKEIGQIRKILQIEMPNNPDDWNTQKVVTVTKKNPDDW</sequence>
<comment type="similarity">
    <text evidence="2">Belongs to the FAM81 family.</text>
</comment>
<proteinExistence type="inferred from homology"/>
<feature type="compositionally biased region" description="Basic and acidic residues" evidence="4">
    <location>
        <begin position="47"/>
        <end position="59"/>
    </location>
</feature>
<evidence type="ECO:0000256" key="3">
    <source>
        <dbReference type="SAM" id="Coils"/>
    </source>
</evidence>
<dbReference type="AlphaFoldDB" id="A0ABD3W0F7"/>